<sequence length="436" mass="50575">MAISELKPKLKLNPLNAPVFHSKRDKDLPRSFQCHLQHKEKLSPSQMEAFQDVYNFFNKDKTGCIDINGMMSTLAKLGMNLTKHDVYNELKCADLDRDGKVNFSDFLRVLTDKNRFLRAVVPEKEICLNLTGNPGILLFEILSKLIETSALSRKTIMDIVSYFRRKFQDIRAEVLWSPNAMGYGKRRFKPEMCMTSGSSTAAFANAARIAITSERDLFKFLAELKRCRSPSDSPYSKIPIFPLFPNMDGTVMGKPFEDIQKLEMLRRKEPLNFFEDYFFQKRDWKAQAANVKPINPPLSYSDEILLLDQILKKKQSWTVADVAAIKQQVKRARDSYHLGIAVEHQKGMLDLWQKIRGNLIGIETKNESFYETFSTYTWSWNVCQELLSPKDLRLYDAYMNRNSYPHSGFFSSSDNSECDSETERKRKRKSFKGFRQ</sequence>
<dbReference type="SUPFAM" id="SSF47473">
    <property type="entry name" value="EF-hand"/>
    <property type="match status" value="1"/>
</dbReference>
<organism evidence="6 7">
    <name type="scientific">Cavia porcellus</name>
    <name type="common">Guinea pig</name>
    <dbReference type="NCBI Taxonomy" id="10141"/>
    <lineage>
        <taxon>Eukaryota</taxon>
        <taxon>Metazoa</taxon>
        <taxon>Chordata</taxon>
        <taxon>Craniata</taxon>
        <taxon>Vertebrata</taxon>
        <taxon>Euteleostomi</taxon>
        <taxon>Mammalia</taxon>
        <taxon>Eutheria</taxon>
        <taxon>Euarchontoglires</taxon>
        <taxon>Glires</taxon>
        <taxon>Rodentia</taxon>
        <taxon>Hystricomorpha</taxon>
        <taxon>Caviidae</taxon>
        <taxon>Cavia</taxon>
    </lineage>
</organism>
<evidence type="ECO:0000313" key="7">
    <source>
        <dbReference type="Proteomes" id="UP000005447"/>
    </source>
</evidence>
<dbReference type="GO" id="GO:0005509">
    <property type="term" value="F:calcium ion binding"/>
    <property type="evidence" value="ECO:0007669"/>
    <property type="project" value="InterPro"/>
</dbReference>
<dbReference type="EMBL" id="AAKN02045176">
    <property type="status" value="NOT_ANNOTATED_CDS"/>
    <property type="molecule type" value="Genomic_DNA"/>
</dbReference>
<dbReference type="Gene3D" id="1.10.238.10">
    <property type="entry name" value="EF-hand"/>
    <property type="match status" value="1"/>
</dbReference>
<dbReference type="InParanoid" id="H0WDE4"/>
<dbReference type="AlphaFoldDB" id="H0WDE4"/>
<evidence type="ECO:0000313" key="6">
    <source>
        <dbReference type="Ensembl" id="ENSCPOP00000021016.1"/>
    </source>
</evidence>
<evidence type="ECO:0000256" key="1">
    <source>
        <dbReference type="ARBA" id="ARBA00022723"/>
    </source>
</evidence>
<dbReference type="InterPro" id="IPR018247">
    <property type="entry name" value="EF_Hand_1_Ca_BS"/>
</dbReference>
<evidence type="ECO:0000256" key="4">
    <source>
        <dbReference type="SAM" id="MobiDB-lite"/>
    </source>
</evidence>
<dbReference type="Bgee" id="ENSCPOG00000021976">
    <property type="expression patterns" value="Expressed in testis"/>
</dbReference>
<dbReference type="GeneID" id="100714652"/>
<protein>
    <submittedName>
        <fullName evidence="6">EF-hand calcium binding domain 3</fullName>
    </submittedName>
</protein>
<dbReference type="EMBL" id="AAKN02045177">
    <property type="status" value="NOT_ANNOTATED_CDS"/>
    <property type="molecule type" value="Genomic_DNA"/>
</dbReference>
<dbReference type="PROSITE" id="PS50222">
    <property type="entry name" value="EF_HAND_2"/>
    <property type="match status" value="1"/>
</dbReference>
<name>H0WDE4_CAVPO</name>
<dbReference type="STRING" id="10141.ENSCPOP00000021016"/>
<dbReference type="Ensembl" id="ENSCPOT00000020104.2">
    <property type="protein sequence ID" value="ENSCPOP00000021016.1"/>
    <property type="gene ID" value="ENSCPOG00000021976.2"/>
</dbReference>
<evidence type="ECO:0000256" key="2">
    <source>
        <dbReference type="ARBA" id="ARBA00022737"/>
    </source>
</evidence>
<evidence type="ECO:0000259" key="5">
    <source>
        <dbReference type="PROSITE" id="PS50222"/>
    </source>
</evidence>
<dbReference type="VEuPathDB" id="HostDB:ENSCPOG00000021976"/>
<dbReference type="eggNOG" id="KOG0027">
    <property type="taxonomic scope" value="Eukaryota"/>
</dbReference>
<reference evidence="7" key="1">
    <citation type="journal article" date="2011" name="Nature">
        <title>A high-resolution map of human evolutionary constraint using 29 mammals.</title>
        <authorList>
            <person name="Lindblad-Toh K."/>
            <person name="Garber M."/>
            <person name="Zuk O."/>
            <person name="Lin M.F."/>
            <person name="Parker B.J."/>
            <person name="Washietl S."/>
            <person name="Kheradpour P."/>
            <person name="Ernst J."/>
            <person name="Jordan G."/>
            <person name="Mauceli E."/>
            <person name="Ward L.D."/>
            <person name="Lowe C.B."/>
            <person name="Holloway A.K."/>
            <person name="Clamp M."/>
            <person name="Gnerre S."/>
            <person name="Alfoldi J."/>
            <person name="Beal K."/>
            <person name="Chang J."/>
            <person name="Clawson H."/>
            <person name="Cuff J."/>
            <person name="Di Palma F."/>
            <person name="Fitzgerald S."/>
            <person name="Flicek P."/>
            <person name="Guttman M."/>
            <person name="Hubisz M.J."/>
            <person name="Jaffe D.B."/>
            <person name="Jungreis I."/>
            <person name="Kent W.J."/>
            <person name="Kostka D."/>
            <person name="Lara M."/>
            <person name="Martins A.L."/>
            <person name="Massingham T."/>
            <person name="Moltke I."/>
            <person name="Raney B.J."/>
            <person name="Rasmussen M.D."/>
            <person name="Robinson J."/>
            <person name="Stark A."/>
            <person name="Vilella A.J."/>
            <person name="Wen J."/>
            <person name="Xie X."/>
            <person name="Zody M.C."/>
            <person name="Baldwin J."/>
            <person name="Bloom T."/>
            <person name="Chin C.W."/>
            <person name="Heiman D."/>
            <person name="Nicol R."/>
            <person name="Nusbaum C."/>
            <person name="Young S."/>
            <person name="Wilkinson J."/>
            <person name="Worley K.C."/>
            <person name="Kovar C.L."/>
            <person name="Muzny D.M."/>
            <person name="Gibbs R.A."/>
            <person name="Cree A."/>
            <person name="Dihn H.H."/>
            <person name="Fowler G."/>
            <person name="Jhangiani S."/>
            <person name="Joshi V."/>
            <person name="Lee S."/>
            <person name="Lewis L.R."/>
            <person name="Nazareth L.V."/>
            <person name="Okwuonu G."/>
            <person name="Santibanez J."/>
            <person name="Warren W.C."/>
            <person name="Mardis E.R."/>
            <person name="Weinstock G.M."/>
            <person name="Wilson R.K."/>
            <person name="Delehaunty K."/>
            <person name="Dooling D."/>
            <person name="Fronik C."/>
            <person name="Fulton L."/>
            <person name="Fulton B."/>
            <person name="Graves T."/>
            <person name="Minx P."/>
            <person name="Sodergren E."/>
            <person name="Birney E."/>
            <person name="Margulies E.H."/>
            <person name="Herrero J."/>
            <person name="Green E.D."/>
            <person name="Haussler D."/>
            <person name="Siepel A."/>
            <person name="Goldman N."/>
            <person name="Pollard K.S."/>
            <person name="Pedersen J.S."/>
            <person name="Lander E.S."/>
            <person name="Kellis M."/>
        </authorList>
    </citation>
    <scope>NUCLEOTIDE SEQUENCE [LARGE SCALE GENOMIC DNA]</scope>
    <source>
        <strain evidence="7">2N</strain>
    </source>
</reference>
<keyword evidence="3" id="KW-0106">Calcium</keyword>
<keyword evidence="2" id="KW-0677">Repeat</keyword>
<accession>H0WDE4</accession>
<evidence type="ECO:0000256" key="3">
    <source>
        <dbReference type="ARBA" id="ARBA00022837"/>
    </source>
</evidence>
<dbReference type="OMA" id="AYMNRNT"/>
<dbReference type="InterPro" id="IPR011992">
    <property type="entry name" value="EF-hand-dom_pair"/>
</dbReference>
<dbReference type="CDD" id="cd00051">
    <property type="entry name" value="EFh"/>
    <property type="match status" value="1"/>
</dbReference>
<keyword evidence="1" id="KW-0479">Metal-binding</keyword>
<reference evidence="6" key="3">
    <citation type="submission" date="2025-09" db="UniProtKB">
        <authorList>
            <consortium name="Ensembl"/>
        </authorList>
    </citation>
    <scope>IDENTIFICATION</scope>
    <source>
        <strain evidence="6">2N</strain>
    </source>
</reference>
<proteinExistence type="predicted"/>
<dbReference type="Proteomes" id="UP000005447">
    <property type="component" value="Unassembled WGS sequence"/>
</dbReference>
<feature type="compositionally biased region" description="Basic residues" evidence="4">
    <location>
        <begin position="425"/>
        <end position="436"/>
    </location>
</feature>
<dbReference type="PANTHER" id="PTHR22656:SF1">
    <property type="entry name" value="EF-HAND CALCIUM-BINDING DOMAIN-CONTAINING PROTEIN 13"/>
    <property type="match status" value="1"/>
</dbReference>
<gene>
    <name evidence="6" type="primary">EFCAB3</name>
</gene>
<dbReference type="Pfam" id="PF13833">
    <property type="entry name" value="EF-hand_8"/>
    <property type="match status" value="1"/>
</dbReference>
<dbReference type="HOGENOM" id="CLU_055753_0_0_1"/>
<dbReference type="FunCoup" id="H0WDE4">
    <property type="interactions" value="2"/>
</dbReference>
<feature type="region of interest" description="Disordered" evidence="4">
    <location>
        <begin position="410"/>
        <end position="436"/>
    </location>
</feature>
<dbReference type="RefSeq" id="XP_063098229.1">
    <property type="nucleotide sequence ID" value="XM_063242159.1"/>
</dbReference>
<dbReference type="GeneTree" id="ENSGT00940000161358"/>
<dbReference type="InterPro" id="IPR002048">
    <property type="entry name" value="EF_hand_dom"/>
</dbReference>
<reference evidence="6" key="2">
    <citation type="submission" date="2025-08" db="UniProtKB">
        <authorList>
            <consortium name="Ensembl"/>
        </authorList>
    </citation>
    <scope>IDENTIFICATION</scope>
    <source>
        <strain evidence="6">2N</strain>
    </source>
</reference>
<dbReference type="PANTHER" id="PTHR22656">
    <property type="entry name" value="EF-HAND CALCIUM-BINDING DOMAIN-CONTAINING PROTEIN 13"/>
    <property type="match status" value="1"/>
</dbReference>
<keyword evidence="7" id="KW-1185">Reference proteome</keyword>
<feature type="domain" description="EF-hand" evidence="5">
    <location>
        <begin position="81"/>
        <end position="116"/>
    </location>
</feature>
<dbReference type="PROSITE" id="PS00018">
    <property type="entry name" value="EF_HAND_1"/>
    <property type="match status" value="1"/>
</dbReference>